<protein>
    <submittedName>
        <fullName evidence="2">Uncharacterized protein</fullName>
    </submittedName>
</protein>
<comment type="caution">
    <text evidence="2">The sequence shown here is derived from an EMBL/GenBank/DDBJ whole genome shotgun (WGS) entry which is preliminary data.</text>
</comment>
<feature type="compositionally biased region" description="Polar residues" evidence="1">
    <location>
        <begin position="95"/>
        <end position="106"/>
    </location>
</feature>
<feature type="compositionally biased region" description="Low complexity" evidence="1">
    <location>
        <begin position="107"/>
        <end position="128"/>
    </location>
</feature>
<evidence type="ECO:0000256" key="1">
    <source>
        <dbReference type="SAM" id="MobiDB-lite"/>
    </source>
</evidence>
<dbReference type="EMBL" id="JARKIE010000005">
    <property type="protein sequence ID" value="KAJ7707719.1"/>
    <property type="molecule type" value="Genomic_DNA"/>
</dbReference>
<sequence>MDIFQTFPVPAEGFTPVFKSEDYHINPAETLLTMPESLANPMHDSHSPALSFDFPSHTFPETNSTQSYYNTTLDNLMIDPLLLSLSTPPTFPGSIDTSASGSNFSESGCPSLAGSPGPSSVSSYSFGPMTPTETGWNGDAGVGVYSPGDENRGTEAESSARPSAAGKGKKRDFSDLTGWTDAEKEALSFLEVLSKTKAGTLGKGKGKAIADEDSSSQDGLRTPGDDGGKEGQDDGFSRLRTLRIVGSLTKADTLKRAKERREELNLEIAKTRIALWETTIEVCRRQRHDHELSEAFGLQLGAMETACRLVHASDQHDEFTVLLVGPRNIARRWIERDRRTHVAHLAHHPHHVPLVLRLFPREMGIQCRTLGLVPWWGRRGGAASTMFTPRSIAPVNSRVERQLWLQQAQSAAT</sequence>
<keyword evidence="3" id="KW-1185">Reference proteome</keyword>
<proteinExistence type="predicted"/>
<dbReference type="AlphaFoldDB" id="A0AAD7GYA6"/>
<reference evidence="2" key="1">
    <citation type="submission" date="2023-03" db="EMBL/GenBank/DDBJ databases">
        <title>Massive genome expansion in bonnet fungi (Mycena s.s.) driven by repeated elements and novel gene families across ecological guilds.</title>
        <authorList>
            <consortium name="Lawrence Berkeley National Laboratory"/>
            <person name="Harder C.B."/>
            <person name="Miyauchi S."/>
            <person name="Viragh M."/>
            <person name="Kuo A."/>
            <person name="Thoen E."/>
            <person name="Andreopoulos B."/>
            <person name="Lu D."/>
            <person name="Skrede I."/>
            <person name="Drula E."/>
            <person name="Henrissat B."/>
            <person name="Morin E."/>
            <person name="Kohler A."/>
            <person name="Barry K."/>
            <person name="LaButti K."/>
            <person name="Morin E."/>
            <person name="Salamov A."/>
            <person name="Lipzen A."/>
            <person name="Mereny Z."/>
            <person name="Hegedus B."/>
            <person name="Baldrian P."/>
            <person name="Stursova M."/>
            <person name="Weitz H."/>
            <person name="Taylor A."/>
            <person name="Grigoriev I.V."/>
            <person name="Nagy L.G."/>
            <person name="Martin F."/>
            <person name="Kauserud H."/>
        </authorList>
    </citation>
    <scope>NUCLEOTIDE SEQUENCE</scope>
    <source>
        <strain evidence="2">CBHHK067</strain>
    </source>
</reference>
<feature type="compositionally biased region" description="Basic and acidic residues" evidence="1">
    <location>
        <begin position="223"/>
        <end position="236"/>
    </location>
</feature>
<name>A0AAD7GYA6_MYCRO</name>
<feature type="region of interest" description="Disordered" evidence="1">
    <location>
        <begin position="200"/>
        <end position="236"/>
    </location>
</feature>
<evidence type="ECO:0000313" key="2">
    <source>
        <dbReference type="EMBL" id="KAJ7707719.1"/>
    </source>
</evidence>
<dbReference type="Proteomes" id="UP001221757">
    <property type="component" value="Unassembled WGS sequence"/>
</dbReference>
<organism evidence="2 3">
    <name type="scientific">Mycena rosella</name>
    <name type="common">Pink bonnet</name>
    <name type="synonym">Agaricus rosellus</name>
    <dbReference type="NCBI Taxonomy" id="1033263"/>
    <lineage>
        <taxon>Eukaryota</taxon>
        <taxon>Fungi</taxon>
        <taxon>Dikarya</taxon>
        <taxon>Basidiomycota</taxon>
        <taxon>Agaricomycotina</taxon>
        <taxon>Agaricomycetes</taxon>
        <taxon>Agaricomycetidae</taxon>
        <taxon>Agaricales</taxon>
        <taxon>Marasmiineae</taxon>
        <taxon>Mycenaceae</taxon>
        <taxon>Mycena</taxon>
    </lineage>
</organism>
<gene>
    <name evidence="2" type="ORF">B0H17DRAFT_528994</name>
</gene>
<evidence type="ECO:0000313" key="3">
    <source>
        <dbReference type="Proteomes" id="UP001221757"/>
    </source>
</evidence>
<feature type="region of interest" description="Disordered" evidence="1">
    <location>
        <begin position="94"/>
        <end position="175"/>
    </location>
</feature>
<accession>A0AAD7GYA6</accession>